<evidence type="ECO:0000313" key="6">
    <source>
        <dbReference type="Proteomes" id="UP000002217"/>
    </source>
</evidence>
<dbReference type="EMBL" id="CP001720">
    <property type="protein sequence ID" value="ACV64665.1"/>
    <property type="molecule type" value="Genomic_DNA"/>
</dbReference>
<protein>
    <recommendedName>
        <fullName evidence="3">Ribosome hibernation promoting factor</fullName>
        <shortName evidence="3">HPF</shortName>
    </recommendedName>
</protein>
<sequence>MDVQVRGRNIQVTPALKDYVEKRLSKMDKFADNYHFGEAQVTMKVEKESHRVEVTIPVNGMILRGEETTGDMYSSIDLVVEKLEKQINRFKGKLSRRGRALNGVPYVSETQAAVDDDAPKILRNKRFNMKPMSVEEAVLQMNLLGHSFFVFSNADSDRANVVYKRKDGNYGLIEPEA</sequence>
<dbReference type="CDD" id="cd00552">
    <property type="entry name" value="RaiA"/>
    <property type="match status" value="1"/>
</dbReference>
<dbReference type="NCBIfam" id="TIGR00741">
    <property type="entry name" value="yfiA"/>
    <property type="match status" value="1"/>
</dbReference>
<dbReference type="Gene3D" id="3.30.505.50">
    <property type="entry name" value="Sigma 54 modulation/S30EA ribosomal protein, C-terminal domain"/>
    <property type="match status" value="1"/>
</dbReference>
<keyword evidence="5" id="KW-0687">Ribonucleoprotein</keyword>
<reference evidence="5 6" key="1">
    <citation type="journal article" date="2009" name="Stand. Genomic Sci.">
        <title>Complete genome sequence of Desulfotomaculum acetoxidans type strain (5575).</title>
        <authorList>
            <person name="Spring S."/>
            <person name="Lapidus A."/>
            <person name="Schroder M."/>
            <person name="Gleim D."/>
            <person name="Sims D."/>
            <person name="Meincke L."/>
            <person name="Glavina Del Rio T."/>
            <person name="Tice H."/>
            <person name="Copeland A."/>
            <person name="Cheng J.F."/>
            <person name="Lucas S."/>
            <person name="Chen F."/>
            <person name="Nolan M."/>
            <person name="Bruce D."/>
            <person name="Goodwin L."/>
            <person name="Pitluck S."/>
            <person name="Ivanova N."/>
            <person name="Mavromatis K."/>
            <person name="Mikhailova N."/>
            <person name="Pati A."/>
            <person name="Chen A."/>
            <person name="Palaniappan K."/>
            <person name="Land M."/>
            <person name="Hauser L."/>
            <person name="Chang Y.J."/>
            <person name="Jeffries C.D."/>
            <person name="Chain P."/>
            <person name="Saunders E."/>
            <person name="Brettin T."/>
            <person name="Detter J.C."/>
            <person name="Goker M."/>
            <person name="Bristow J."/>
            <person name="Eisen J.A."/>
            <person name="Markowitz V."/>
            <person name="Hugenholtz P."/>
            <person name="Kyrpides N.C."/>
            <person name="Klenk H.P."/>
            <person name="Han C."/>
        </authorList>
    </citation>
    <scope>NUCLEOTIDE SEQUENCE [LARGE SCALE GENOMIC DNA]</scope>
    <source>
        <strain evidence="6">ATCC 49208 / DSM 771 / VKM B-1644</strain>
    </source>
</reference>
<keyword evidence="2 3" id="KW-0810">Translation regulation</keyword>
<dbReference type="OrthoDB" id="9794975at2"/>
<dbReference type="GO" id="GO:0022627">
    <property type="term" value="C:cytosolic small ribosomal subunit"/>
    <property type="evidence" value="ECO:0007669"/>
    <property type="project" value="TreeGrafter"/>
</dbReference>
<dbReference type="InterPro" id="IPR034694">
    <property type="entry name" value="HPF_long/plastid"/>
</dbReference>
<comment type="subcellular location">
    <subcellularLocation>
        <location evidence="3">Cytoplasm</location>
    </subcellularLocation>
</comment>
<evidence type="ECO:0000259" key="4">
    <source>
        <dbReference type="Pfam" id="PF16321"/>
    </source>
</evidence>
<dbReference type="RefSeq" id="WP_015759340.1">
    <property type="nucleotide sequence ID" value="NC_013216.1"/>
</dbReference>
<dbReference type="PANTHER" id="PTHR33231:SF1">
    <property type="entry name" value="30S RIBOSOMAL PROTEIN"/>
    <property type="match status" value="1"/>
</dbReference>
<dbReference type="KEGG" id="dae:Dtox_3972"/>
<dbReference type="PANTHER" id="PTHR33231">
    <property type="entry name" value="30S RIBOSOMAL PROTEIN"/>
    <property type="match status" value="1"/>
</dbReference>
<dbReference type="Proteomes" id="UP000002217">
    <property type="component" value="Chromosome"/>
</dbReference>
<dbReference type="HOGENOM" id="CLU_071472_0_3_9"/>
<accession>C8VY36</accession>
<dbReference type="eggNOG" id="COG1544">
    <property type="taxonomic scope" value="Bacteria"/>
</dbReference>
<keyword evidence="5" id="KW-0689">Ribosomal protein</keyword>
<dbReference type="STRING" id="485916.Dtox_3972"/>
<dbReference type="InterPro" id="IPR038416">
    <property type="entry name" value="Ribosom_S30AE_C_sf"/>
</dbReference>
<keyword evidence="6" id="KW-1185">Reference proteome</keyword>
<dbReference type="GO" id="GO:0045900">
    <property type="term" value="P:negative regulation of translational elongation"/>
    <property type="evidence" value="ECO:0007669"/>
    <property type="project" value="TreeGrafter"/>
</dbReference>
<keyword evidence="1 3" id="KW-0963">Cytoplasm</keyword>
<feature type="domain" description="Sigma 54 modulation/S30EA ribosomal protein C-terminal" evidence="4">
    <location>
        <begin position="117"/>
        <end position="172"/>
    </location>
</feature>
<dbReference type="InterPro" id="IPR050574">
    <property type="entry name" value="HPF/YfiA_ribosome-assoc"/>
</dbReference>
<comment type="subunit">
    <text evidence="3">Interacts with 100S ribosomes.</text>
</comment>
<dbReference type="FunFam" id="3.30.505.50:FF:000001">
    <property type="entry name" value="Ribosome hibernation promoting factor"/>
    <property type="match status" value="1"/>
</dbReference>
<evidence type="ECO:0000256" key="3">
    <source>
        <dbReference type="HAMAP-Rule" id="MF_00839"/>
    </source>
</evidence>
<dbReference type="InterPro" id="IPR036567">
    <property type="entry name" value="RHF-like"/>
</dbReference>
<comment type="similarity">
    <text evidence="3">Belongs to the HPF/YfiA ribosome-associated protein family. Long HPF subfamily.</text>
</comment>
<dbReference type="InterPro" id="IPR003489">
    <property type="entry name" value="RHF/RaiA"/>
</dbReference>
<evidence type="ECO:0000256" key="1">
    <source>
        <dbReference type="ARBA" id="ARBA00022490"/>
    </source>
</evidence>
<dbReference type="AlphaFoldDB" id="C8VY36"/>
<evidence type="ECO:0000256" key="2">
    <source>
        <dbReference type="ARBA" id="ARBA00022845"/>
    </source>
</evidence>
<evidence type="ECO:0000313" key="5">
    <source>
        <dbReference type="EMBL" id="ACV64665.1"/>
    </source>
</evidence>
<dbReference type="Gene3D" id="3.30.160.100">
    <property type="entry name" value="Ribosome hibernation promotion factor-like"/>
    <property type="match status" value="1"/>
</dbReference>
<dbReference type="Pfam" id="PF02482">
    <property type="entry name" value="Ribosomal_S30AE"/>
    <property type="match status" value="1"/>
</dbReference>
<proteinExistence type="inferred from homology"/>
<dbReference type="SUPFAM" id="SSF69754">
    <property type="entry name" value="Ribosome binding protein Y (YfiA homologue)"/>
    <property type="match status" value="1"/>
</dbReference>
<comment type="function">
    <text evidence="3">Required for dimerization of active 70S ribosomes into 100S ribosomes in stationary phase; 100S ribosomes are translationally inactive and sometimes present during exponential growth.</text>
</comment>
<organism evidence="5 6">
    <name type="scientific">Desulfofarcimen acetoxidans (strain ATCC 49208 / DSM 771 / KCTC 5769 / VKM B-1644 / 5575)</name>
    <name type="common">Desulfotomaculum acetoxidans</name>
    <dbReference type="NCBI Taxonomy" id="485916"/>
    <lineage>
        <taxon>Bacteria</taxon>
        <taxon>Bacillati</taxon>
        <taxon>Bacillota</taxon>
        <taxon>Clostridia</taxon>
        <taxon>Eubacteriales</taxon>
        <taxon>Peptococcaceae</taxon>
        <taxon>Desulfofarcimen</taxon>
    </lineage>
</organism>
<dbReference type="InterPro" id="IPR032528">
    <property type="entry name" value="Ribosom_S30AE_C"/>
</dbReference>
<name>C8VY36_DESAS</name>
<dbReference type="HAMAP" id="MF_00839">
    <property type="entry name" value="HPF"/>
    <property type="match status" value="1"/>
</dbReference>
<dbReference type="GO" id="GO:0043024">
    <property type="term" value="F:ribosomal small subunit binding"/>
    <property type="evidence" value="ECO:0007669"/>
    <property type="project" value="TreeGrafter"/>
</dbReference>
<dbReference type="Pfam" id="PF16321">
    <property type="entry name" value="Ribosom_S30AE_C"/>
    <property type="match status" value="1"/>
</dbReference>
<gene>
    <name evidence="3" type="primary">hpf</name>
    <name evidence="5" type="ordered locus">Dtox_3972</name>
</gene>